<feature type="region of interest" description="Disordered" evidence="1">
    <location>
        <begin position="201"/>
        <end position="221"/>
    </location>
</feature>
<dbReference type="EMBL" id="JAWLKB010000033">
    <property type="protein sequence ID" value="MDV6271165.1"/>
    <property type="molecule type" value="Genomic_DNA"/>
</dbReference>
<dbReference type="InterPro" id="IPR006076">
    <property type="entry name" value="FAD-dep_OxRdtase"/>
</dbReference>
<evidence type="ECO:0000256" key="1">
    <source>
        <dbReference type="SAM" id="MobiDB-lite"/>
    </source>
</evidence>
<dbReference type="SUPFAM" id="SSF51905">
    <property type="entry name" value="FAD/NAD(P)-binding domain"/>
    <property type="match status" value="1"/>
</dbReference>
<comment type="caution">
    <text evidence="4">The sequence shown here is derived from an EMBL/GenBank/DDBJ whole genome shotgun (WGS) entry which is preliminary data.</text>
</comment>
<proteinExistence type="predicted"/>
<feature type="domain" description="Transposase IS110-like N-terminal" evidence="3">
    <location>
        <begin position="12"/>
        <end position="90"/>
    </location>
</feature>
<dbReference type="Pfam" id="PF01548">
    <property type="entry name" value="DEDD_Tnp_IS110"/>
    <property type="match status" value="1"/>
</dbReference>
<protein>
    <submittedName>
        <fullName evidence="4">FAD-dependent oxidoreductase</fullName>
    </submittedName>
</protein>
<evidence type="ECO:0000313" key="4">
    <source>
        <dbReference type="EMBL" id="MDV6271165.1"/>
    </source>
</evidence>
<dbReference type="InterPro" id="IPR036188">
    <property type="entry name" value="FAD/NAD-bd_sf"/>
</dbReference>
<evidence type="ECO:0000259" key="2">
    <source>
        <dbReference type="Pfam" id="PF01266"/>
    </source>
</evidence>
<keyword evidence="5" id="KW-1185">Reference proteome</keyword>
<organism evidence="4 5">
    <name type="scientific">Rhodococcus globerulus</name>
    <dbReference type="NCBI Taxonomy" id="33008"/>
    <lineage>
        <taxon>Bacteria</taxon>
        <taxon>Bacillati</taxon>
        <taxon>Actinomycetota</taxon>
        <taxon>Actinomycetes</taxon>
        <taxon>Mycobacteriales</taxon>
        <taxon>Nocardiaceae</taxon>
        <taxon>Rhodococcus</taxon>
    </lineage>
</organism>
<dbReference type="RefSeq" id="WP_317545627.1">
    <property type="nucleotide sequence ID" value="NZ_JAWLKB010000033.1"/>
</dbReference>
<accession>A0ABU4C3T0</accession>
<evidence type="ECO:0000259" key="3">
    <source>
        <dbReference type="Pfam" id="PF01548"/>
    </source>
</evidence>
<reference evidence="4 5" key="1">
    <citation type="submission" date="2023-10" db="EMBL/GenBank/DDBJ databases">
        <title>Development of a sustainable strategy for remediation of hydrocarbon-contaminated territories based on the waste exchange concept.</title>
        <authorList>
            <person name="Krivoruchko A."/>
        </authorList>
    </citation>
    <scope>NUCLEOTIDE SEQUENCE [LARGE SCALE GENOMIC DNA]</scope>
    <source>
        <strain evidence="4 5">IEGM 1203</strain>
    </source>
</reference>
<dbReference type="Pfam" id="PF01266">
    <property type="entry name" value="DAO"/>
    <property type="match status" value="1"/>
</dbReference>
<dbReference type="InterPro" id="IPR002525">
    <property type="entry name" value="Transp_IS110-like_N"/>
</dbReference>
<sequence length="299" mass="32445">MPGSQCSSPASRQIKALRTRYGSAGNKDDRRGAYVLADTLRTDGHRWQPLREDHPETKALQTMCRARKDLVEIRVQVMNQLRSNLELAFPGTLGLFSRLDSPITLAFLRRFPTAAQASWLSPARLERWLRSVGYSGGIAAQTLYRHLDGAAPDSSSVEAQARGQITTGLVTIIETLTAEIIRIETQIRKLFDAHPDQKIFTSLPRPGNGQSGNPSGGDRGLPRAVRGVIGAGIVGANVAFRLAQSGHSVTVVDAGQVGKRTSGNSFSWLNSLNKSPLAYHRLNMMGISEYATLGQEIGA</sequence>
<dbReference type="Gene3D" id="3.50.50.60">
    <property type="entry name" value="FAD/NAD(P)-binding domain"/>
    <property type="match status" value="1"/>
</dbReference>
<gene>
    <name evidence="4" type="ORF">R3Q16_31555</name>
</gene>
<dbReference type="Proteomes" id="UP001185927">
    <property type="component" value="Unassembled WGS sequence"/>
</dbReference>
<name>A0ABU4C3T0_RHOGO</name>
<evidence type="ECO:0000313" key="5">
    <source>
        <dbReference type="Proteomes" id="UP001185927"/>
    </source>
</evidence>
<feature type="domain" description="FAD dependent oxidoreductase" evidence="2">
    <location>
        <begin position="228"/>
        <end position="297"/>
    </location>
</feature>